<reference evidence="13" key="1">
    <citation type="submission" date="2018-06" db="EMBL/GenBank/DDBJ databases">
        <authorList>
            <person name="Zhirakovskaya E."/>
        </authorList>
    </citation>
    <scope>NUCLEOTIDE SEQUENCE</scope>
</reference>
<evidence type="ECO:0000256" key="2">
    <source>
        <dbReference type="ARBA" id="ARBA00013255"/>
    </source>
</evidence>
<evidence type="ECO:0000259" key="12">
    <source>
        <dbReference type="PROSITE" id="PS50975"/>
    </source>
</evidence>
<evidence type="ECO:0000256" key="4">
    <source>
        <dbReference type="ARBA" id="ARBA00022723"/>
    </source>
</evidence>
<dbReference type="Pfam" id="PF02843">
    <property type="entry name" value="GARS_C"/>
    <property type="match status" value="1"/>
</dbReference>
<dbReference type="InterPro" id="IPR011054">
    <property type="entry name" value="Rudment_hybrid_motif"/>
</dbReference>
<dbReference type="PROSITE" id="PS00184">
    <property type="entry name" value="GARS"/>
    <property type="match status" value="1"/>
</dbReference>
<keyword evidence="8" id="KW-0464">Manganese</keyword>
<evidence type="ECO:0000256" key="1">
    <source>
        <dbReference type="ARBA" id="ARBA00005174"/>
    </source>
</evidence>
<dbReference type="Pfam" id="PF01071">
    <property type="entry name" value="GARS_A"/>
    <property type="match status" value="1"/>
</dbReference>
<dbReference type="GO" id="GO:0046872">
    <property type="term" value="F:metal ion binding"/>
    <property type="evidence" value="ECO:0007669"/>
    <property type="project" value="UniProtKB-KW"/>
</dbReference>
<dbReference type="SMART" id="SM01209">
    <property type="entry name" value="GARS_A"/>
    <property type="match status" value="1"/>
</dbReference>
<dbReference type="InterPro" id="IPR020562">
    <property type="entry name" value="PRibGlycinamide_synth_N"/>
</dbReference>
<proteinExistence type="inferred from homology"/>
<keyword evidence="6" id="KW-0658">Purine biosynthesis</keyword>
<dbReference type="Gene3D" id="3.30.1490.20">
    <property type="entry name" value="ATP-grasp fold, A domain"/>
    <property type="match status" value="1"/>
</dbReference>
<dbReference type="InterPro" id="IPR013815">
    <property type="entry name" value="ATP_grasp_subdomain_1"/>
</dbReference>
<evidence type="ECO:0000256" key="11">
    <source>
        <dbReference type="ARBA" id="ARBA00042864"/>
    </source>
</evidence>
<dbReference type="InterPro" id="IPR037123">
    <property type="entry name" value="PRibGlycinamide_synth_C_sf"/>
</dbReference>
<dbReference type="GO" id="GO:0009113">
    <property type="term" value="P:purine nucleobase biosynthetic process"/>
    <property type="evidence" value="ECO:0007669"/>
    <property type="project" value="InterPro"/>
</dbReference>
<gene>
    <name evidence="13" type="ORF">MNBD_NITROSPINAE03-539</name>
</gene>
<accession>A0A3B1BI83</accession>
<sequence>MGALINVLVVGGGGREHALVWKIDQSPMVRKIYCAPGNAGTLEFAENVDIGAEDVEKFLNFAKSNDIGLTVVGPEAALCEGIVDAFSEAGLKAFGPDKKAALLEGSKAFMKRMLKSAGIPTAKYEKLNDRDSALKALEKFNGKVAVKADGLAAGKGVVICQSTDEAVEAIDLMMVKRAFGAAGDSIIIEELLEGQEASMLAFCDGENFTMMPSSQDHKRIGDGDTGPNTGGMGAYSPACVVTPQIESMVEKDVMAKIMAAMKKDGRPYKGILYAGLMLTDDGPKVLEFNCRFGDPECQPILMRLESDIVPLLLASVDGNLKDVTAKWSSRSTVCVVMASGGYPGPYEKGKEIHGLKEAALVNNVVVFHAGTTLDNDRVLTSGGRVLGVTASGSTVGEAIDTAYEAVSKISWDGAVYRKDIGHRAIGR</sequence>
<name>A0A3B1BI83_9ZZZZ</name>
<dbReference type="PANTHER" id="PTHR43472:SF1">
    <property type="entry name" value="PHOSPHORIBOSYLAMINE--GLYCINE LIGASE, CHLOROPLASTIC"/>
    <property type="match status" value="1"/>
</dbReference>
<evidence type="ECO:0000313" key="13">
    <source>
        <dbReference type="EMBL" id="VAX15802.1"/>
    </source>
</evidence>
<dbReference type="Gene3D" id="3.30.470.20">
    <property type="entry name" value="ATP-grasp fold, B domain"/>
    <property type="match status" value="1"/>
</dbReference>
<evidence type="ECO:0000256" key="7">
    <source>
        <dbReference type="ARBA" id="ARBA00022840"/>
    </source>
</evidence>
<dbReference type="EC" id="6.3.4.13" evidence="2"/>
<dbReference type="InterPro" id="IPR000115">
    <property type="entry name" value="PRibGlycinamide_synth"/>
</dbReference>
<evidence type="ECO:0000256" key="10">
    <source>
        <dbReference type="ARBA" id="ARBA00042242"/>
    </source>
</evidence>
<dbReference type="SMART" id="SM01210">
    <property type="entry name" value="GARS_C"/>
    <property type="match status" value="1"/>
</dbReference>
<dbReference type="InterPro" id="IPR016185">
    <property type="entry name" value="PreATP-grasp_dom_sf"/>
</dbReference>
<evidence type="ECO:0000256" key="5">
    <source>
        <dbReference type="ARBA" id="ARBA00022741"/>
    </source>
</evidence>
<evidence type="ECO:0000256" key="8">
    <source>
        <dbReference type="ARBA" id="ARBA00023211"/>
    </source>
</evidence>
<evidence type="ECO:0000256" key="6">
    <source>
        <dbReference type="ARBA" id="ARBA00022755"/>
    </source>
</evidence>
<dbReference type="Gene3D" id="3.40.50.20">
    <property type="match status" value="1"/>
</dbReference>
<keyword evidence="3 13" id="KW-0436">Ligase</keyword>
<dbReference type="InterPro" id="IPR020560">
    <property type="entry name" value="PRibGlycinamide_synth_C-dom"/>
</dbReference>
<dbReference type="PROSITE" id="PS50975">
    <property type="entry name" value="ATP_GRASP"/>
    <property type="match status" value="1"/>
</dbReference>
<dbReference type="InterPro" id="IPR020559">
    <property type="entry name" value="PRibGlycinamide_synth_CS"/>
</dbReference>
<dbReference type="SUPFAM" id="SSF56059">
    <property type="entry name" value="Glutathione synthetase ATP-binding domain-like"/>
    <property type="match status" value="1"/>
</dbReference>
<keyword evidence="7" id="KW-0067">ATP-binding</keyword>
<keyword evidence="5" id="KW-0547">Nucleotide-binding</keyword>
<dbReference type="Gene3D" id="3.90.600.10">
    <property type="entry name" value="Phosphoribosylglycinamide synthetase, C-terminal domain"/>
    <property type="match status" value="1"/>
</dbReference>
<dbReference type="InterPro" id="IPR011761">
    <property type="entry name" value="ATP-grasp"/>
</dbReference>
<organism evidence="13">
    <name type="scientific">hydrothermal vent metagenome</name>
    <dbReference type="NCBI Taxonomy" id="652676"/>
    <lineage>
        <taxon>unclassified sequences</taxon>
        <taxon>metagenomes</taxon>
        <taxon>ecological metagenomes</taxon>
    </lineage>
</organism>
<evidence type="ECO:0000256" key="3">
    <source>
        <dbReference type="ARBA" id="ARBA00022598"/>
    </source>
</evidence>
<dbReference type="AlphaFoldDB" id="A0A3B1BI83"/>
<dbReference type="GO" id="GO:0005524">
    <property type="term" value="F:ATP binding"/>
    <property type="evidence" value="ECO:0007669"/>
    <property type="project" value="UniProtKB-KW"/>
</dbReference>
<protein>
    <recommendedName>
        <fullName evidence="2">phosphoribosylamine--glycine ligase</fullName>
        <ecNumber evidence="2">6.3.4.13</ecNumber>
    </recommendedName>
    <alternativeName>
        <fullName evidence="10">Glycinamide ribonucleotide synthetase</fullName>
    </alternativeName>
    <alternativeName>
        <fullName evidence="11">Phosphoribosylglycinamide synthetase</fullName>
    </alternativeName>
</protein>
<keyword evidence="4" id="KW-0479">Metal-binding</keyword>
<dbReference type="FunFam" id="3.40.50.20:FF:000006">
    <property type="entry name" value="Phosphoribosylamine--glycine ligase, chloroplastic"/>
    <property type="match status" value="1"/>
</dbReference>
<comment type="pathway">
    <text evidence="1">Purine metabolism; IMP biosynthesis via de novo pathway; N(1)-(5-phospho-D-ribosyl)glycinamide from 5-phospho-alpha-D-ribose 1-diphosphate: step 2/2.</text>
</comment>
<dbReference type="FunFam" id="3.30.470.20:FF:000018">
    <property type="entry name" value="Trifunctional purine biosynthetic protein adenosine-3"/>
    <property type="match status" value="1"/>
</dbReference>
<dbReference type="Pfam" id="PF02844">
    <property type="entry name" value="GARS_N"/>
    <property type="match status" value="1"/>
</dbReference>
<dbReference type="SUPFAM" id="SSF51246">
    <property type="entry name" value="Rudiment single hybrid motif"/>
    <property type="match status" value="1"/>
</dbReference>
<dbReference type="GO" id="GO:0004637">
    <property type="term" value="F:phosphoribosylamine-glycine ligase activity"/>
    <property type="evidence" value="ECO:0007669"/>
    <property type="project" value="UniProtKB-EC"/>
</dbReference>
<comment type="similarity">
    <text evidence="9">Belongs to the GARS family.</text>
</comment>
<feature type="domain" description="ATP-grasp" evidence="12">
    <location>
        <begin position="111"/>
        <end position="317"/>
    </location>
</feature>
<dbReference type="SUPFAM" id="SSF52440">
    <property type="entry name" value="PreATP-grasp domain"/>
    <property type="match status" value="1"/>
</dbReference>
<dbReference type="EMBL" id="UOGB01000034">
    <property type="protein sequence ID" value="VAX15802.1"/>
    <property type="molecule type" value="Genomic_DNA"/>
</dbReference>
<dbReference type="FunFam" id="3.90.600.10:FF:000001">
    <property type="entry name" value="Trifunctional purine biosynthetic protein adenosine-3"/>
    <property type="match status" value="1"/>
</dbReference>
<dbReference type="HAMAP" id="MF_00138">
    <property type="entry name" value="GARS"/>
    <property type="match status" value="1"/>
</dbReference>
<dbReference type="NCBIfam" id="TIGR00877">
    <property type="entry name" value="purD"/>
    <property type="match status" value="1"/>
</dbReference>
<dbReference type="GO" id="GO:0006189">
    <property type="term" value="P:'de novo' IMP biosynthetic process"/>
    <property type="evidence" value="ECO:0007669"/>
    <property type="project" value="UniProtKB-UniPathway"/>
</dbReference>
<dbReference type="UniPathway" id="UPA00074">
    <property type="reaction ID" value="UER00125"/>
</dbReference>
<evidence type="ECO:0000256" key="9">
    <source>
        <dbReference type="ARBA" id="ARBA00038345"/>
    </source>
</evidence>
<dbReference type="PANTHER" id="PTHR43472">
    <property type="entry name" value="PHOSPHORIBOSYLAMINE--GLYCINE LIGASE"/>
    <property type="match status" value="1"/>
</dbReference>
<dbReference type="InterPro" id="IPR020561">
    <property type="entry name" value="PRibGlycinamid_synth_ATP-grasp"/>
</dbReference>